<proteinExistence type="predicted"/>
<evidence type="ECO:0000313" key="3">
    <source>
        <dbReference type="EMBL" id="WWC70390.1"/>
    </source>
</evidence>
<gene>
    <name evidence="2" type="ORF">I206_04082</name>
    <name evidence="3" type="ORF">I206_104340</name>
</gene>
<feature type="compositionally biased region" description="Basic residues" evidence="1">
    <location>
        <begin position="32"/>
        <end position="42"/>
    </location>
</feature>
<reference evidence="3" key="2">
    <citation type="submission" date="2013-07" db="EMBL/GenBank/DDBJ databases">
        <authorList>
            <consortium name="The Broad Institute Genome Sequencing Platform"/>
            <person name="Cuomo C."/>
            <person name="Litvintseva A."/>
            <person name="Chen Y."/>
            <person name="Heitman J."/>
            <person name="Sun S."/>
            <person name="Springer D."/>
            <person name="Dromer F."/>
            <person name="Young S.K."/>
            <person name="Zeng Q."/>
            <person name="Gargeya S."/>
            <person name="Fitzgerald M."/>
            <person name="Abouelleil A."/>
            <person name="Alvarado L."/>
            <person name="Berlin A.M."/>
            <person name="Chapman S.B."/>
            <person name="Dewar J."/>
            <person name="Goldberg J."/>
            <person name="Griggs A."/>
            <person name="Gujja S."/>
            <person name="Hansen M."/>
            <person name="Howarth C."/>
            <person name="Imamovic A."/>
            <person name="Larimer J."/>
            <person name="McCowan C."/>
            <person name="Murphy C."/>
            <person name="Pearson M."/>
            <person name="Priest M."/>
            <person name="Roberts A."/>
            <person name="Saif S."/>
            <person name="Shea T."/>
            <person name="Sykes S."/>
            <person name="Wortman J."/>
            <person name="Nusbaum C."/>
            <person name="Birren B."/>
        </authorList>
    </citation>
    <scope>NUCLEOTIDE SEQUENCE</scope>
    <source>
        <strain evidence="3">CBS 10737</strain>
    </source>
</reference>
<name>A0A1B9I1Y0_9TREE</name>
<feature type="region of interest" description="Disordered" evidence="1">
    <location>
        <begin position="155"/>
        <end position="175"/>
    </location>
</feature>
<dbReference type="EMBL" id="KI894011">
    <property type="protein sequence ID" value="OCF49560.1"/>
    <property type="molecule type" value="Genomic_DNA"/>
</dbReference>
<reference evidence="2" key="1">
    <citation type="submission" date="2013-07" db="EMBL/GenBank/DDBJ databases">
        <title>The Genome Sequence of Cryptococcus pinus CBS10737.</title>
        <authorList>
            <consortium name="The Broad Institute Genome Sequencing Platform"/>
            <person name="Cuomo C."/>
            <person name="Litvintseva A."/>
            <person name="Chen Y."/>
            <person name="Heitman J."/>
            <person name="Sun S."/>
            <person name="Springer D."/>
            <person name="Dromer F."/>
            <person name="Young S.K."/>
            <person name="Zeng Q."/>
            <person name="Gargeya S."/>
            <person name="Fitzgerald M."/>
            <person name="Abouelleil A."/>
            <person name="Alvarado L."/>
            <person name="Berlin A.M."/>
            <person name="Chapman S.B."/>
            <person name="Dewar J."/>
            <person name="Goldberg J."/>
            <person name="Griggs A."/>
            <person name="Gujja S."/>
            <person name="Hansen M."/>
            <person name="Howarth C."/>
            <person name="Imamovic A."/>
            <person name="Larimer J."/>
            <person name="McCowan C."/>
            <person name="Murphy C."/>
            <person name="Pearson M."/>
            <person name="Priest M."/>
            <person name="Roberts A."/>
            <person name="Saif S."/>
            <person name="Shea T."/>
            <person name="Sykes S."/>
            <person name="Wortman J."/>
            <person name="Nusbaum C."/>
            <person name="Birren B."/>
        </authorList>
    </citation>
    <scope>NUCLEOTIDE SEQUENCE [LARGE SCALE GENOMIC DNA]</scope>
    <source>
        <strain evidence="2">CBS 10737</strain>
    </source>
</reference>
<feature type="region of interest" description="Disordered" evidence="1">
    <location>
        <begin position="662"/>
        <end position="699"/>
    </location>
</feature>
<feature type="compositionally biased region" description="Polar residues" evidence="1">
    <location>
        <begin position="429"/>
        <end position="440"/>
    </location>
</feature>
<evidence type="ECO:0000313" key="4">
    <source>
        <dbReference type="Proteomes" id="UP000094020"/>
    </source>
</evidence>
<dbReference type="RefSeq" id="XP_019010779.1">
    <property type="nucleotide sequence ID" value="XM_019155821.1"/>
</dbReference>
<evidence type="ECO:0000313" key="2">
    <source>
        <dbReference type="EMBL" id="OCF49560.1"/>
    </source>
</evidence>
<feature type="compositionally biased region" description="Low complexity" evidence="1">
    <location>
        <begin position="20"/>
        <end position="31"/>
    </location>
</feature>
<protein>
    <submittedName>
        <fullName evidence="2">Uncharacterized protein</fullName>
    </submittedName>
</protein>
<sequence length="699" mass="76675">MGIQSYVHSKYPKHSTVILKPTSSHNSTSNKSKYKKQKRKYGRPIINERDSSLYLPKAYDESSLPFQDQKQDRITVDLPTFSPLSTFLSEINIDIDSNIRYNDGIELDRPFSTCSNYSNNSLGLNFFPTPPVRSSSFSFSTTQPQFQDYEDNFEESVNTSSPSTEDTTYVSTPTTSYDHNNKLDLEHINIDQWKSRRTLVSFSFSTSDLNQSSQKDCSTQQDSYLFGNTGIDNKDQAYNFYTSTSYQLDRSRNRHSVYSEKNYTNWAREKFYSSEINLATTTTSILPTPPLTPLQIIPVRRSRSPSPTTKKNNKLAKGFNKWIDRMTVTLDTRHKNSIANPNEVDATALKESAGSDTMTAPPPVPARSRLRSVPSKSLLVSEPVSPDNDVGTSTMKIITHRQSSLFRLPVDPPQVPTTPTSPNVAEPSPISSKDTPNAPTNKLGRKKASKVVERDPHKVRDGLQAKESTSGVYTPGTFPGAQGPRPSHFPSHVYTPTNFALYPQASSSPISPSASSTHSSSSSQSDSTAPPKTPLSPTGRISKAVSSNIRRFSSGIVTLKEKTYPTTVHQRSVTTPMMENGEYLPQSTSFSTDSNGGHSRGSSWASWANSPTTPRLSHSNSGYFPPLNTNGAGLGVGLDENKHRMDGTVVIEAGMDPTNFAAPRSSVLGMGSGSLAGKGKRKPVPRLGGGEEAQPVHAL</sequence>
<feature type="compositionally biased region" description="Low complexity" evidence="1">
    <location>
        <begin position="505"/>
        <end position="530"/>
    </location>
</feature>
<dbReference type="KEGG" id="kpin:30172451"/>
<dbReference type="AlphaFoldDB" id="A0A1B9I1Y0"/>
<keyword evidence="4" id="KW-1185">Reference proteome</keyword>
<feature type="region of interest" description="Disordered" evidence="1">
    <location>
        <begin position="505"/>
        <end position="547"/>
    </location>
</feature>
<dbReference type="Proteomes" id="UP000094020">
    <property type="component" value="Chromosome 5"/>
</dbReference>
<feature type="region of interest" description="Disordered" evidence="1">
    <location>
        <begin position="348"/>
        <end position="373"/>
    </location>
</feature>
<dbReference type="OrthoDB" id="2564844at2759"/>
<feature type="region of interest" description="Disordered" evidence="1">
    <location>
        <begin position="403"/>
        <end position="492"/>
    </location>
</feature>
<accession>A0A1B9I1Y0</accession>
<feature type="compositionally biased region" description="Basic and acidic residues" evidence="1">
    <location>
        <begin position="450"/>
        <end position="464"/>
    </location>
</feature>
<dbReference type="GeneID" id="30172451"/>
<reference evidence="3" key="4">
    <citation type="submission" date="2024-02" db="EMBL/GenBank/DDBJ databases">
        <title>Comparative genomics of Cryptococcus and Kwoniella reveals pathogenesis evolution and contrasting modes of karyotype evolution via chromosome fusion or intercentromeric recombination.</title>
        <authorList>
            <person name="Coelho M.A."/>
            <person name="David-Palma M."/>
            <person name="Shea T."/>
            <person name="Bowers K."/>
            <person name="McGinley-Smith S."/>
            <person name="Mohammad A.W."/>
            <person name="Gnirke A."/>
            <person name="Yurkov A.M."/>
            <person name="Nowrousian M."/>
            <person name="Sun S."/>
            <person name="Cuomo C.A."/>
            <person name="Heitman J."/>
        </authorList>
    </citation>
    <scope>NUCLEOTIDE SEQUENCE</scope>
    <source>
        <strain evidence="3">CBS 10737</strain>
    </source>
</reference>
<evidence type="ECO:0000256" key="1">
    <source>
        <dbReference type="SAM" id="MobiDB-lite"/>
    </source>
</evidence>
<dbReference type="EMBL" id="CP144523">
    <property type="protein sequence ID" value="WWC70390.1"/>
    <property type="molecule type" value="Genomic_DNA"/>
</dbReference>
<organism evidence="2">
    <name type="scientific">Kwoniella pini CBS 10737</name>
    <dbReference type="NCBI Taxonomy" id="1296096"/>
    <lineage>
        <taxon>Eukaryota</taxon>
        <taxon>Fungi</taxon>
        <taxon>Dikarya</taxon>
        <taxon>Basidiomycota</taxon>
        <taxon>Agaricomycotina</taxon>
        <taxon>Tremellomycetes</taxon>
        <taxon>Tremellales</taxon>
        <taxon>Cryptococcaceae</taxon>
        <taxon>Kwoniella</taxon>
    </lineage>
</organism>
<feature type="region of interest" description="Disordered" evidence="1">
    <location>
        <begin position="17"/>
        <end position="42"/>
    </location>
</feature>
<reference evidence="2" key="3">
    <citation type="submission" date="2016-07" db="EMBL/GenBank/DDBJ databases">
        <title>Evolution of pathogenesis and genome organization in the Tremellales.</title>
        <authorList>
            <person name="Cuomo C."/>
            <person name="Litvintseva A."/>
            <person name="Heitman J."/>
            <person name="Chen Y."/>
            <person name="Sun S."/>
            <person name="Springer D."/>
            <person name="Dromer F."/>
            <person name="Young S."/>
            <person name="Zeng Q."/>
            <person name="Chapman S."/>
            <person name="Gujja S."/>
            <person name="Saif S."/>
            <person name="Birren B."/>
        </authorList>
    </citation>
    <scope>NUCLEOTIDE SEQUENCE</scope>
    <source>
        <strain evidence="2">CBS 10737</strain>
    </source>
</reference>